<keyword evidence="3" id="KW-1185">Reference proteome</keyword>
<protein>
    <submittedName>
        <fullName evidence="2">Uncharacterized protein</fullName>
    </submittedName>
</protein>
<accession>A0AA38PBT3</accession>
<keyword evidence="1" id="KW-0732">Signal</keyword>
<evidence type="ECO:0000313" key="3">
    <source>
        <dbReference type="Proteomes" id="UP001163846"/>
    </source>
</evidence>
<name>A0AA38PBT3_9AGAR</name>
<dbReference type="EMBL" id="MU806098">
    <property type="protein sequence ID" value="KAJ3840019.1"/>
    <property type="molecule type" value="Genomic_DNA"/>
</dbReference>
<feature type="chain" id="PRO_5041299531" evidence="1">
    <location>
        <begin position="24"/>
        <end position="159"/>
    </location>
</feature>
<reference evidence="2" key="1">
    <citation type="submission" date="2022-08" db="EMBL/GenBank/DDBJ databases">
        <authorList>
            <consortium name="DOE Joint Genome Institute"/>
            <person name="Min B."/>
            <person name="Riley R."/>
            <person name="Sierra-Patev S."/>
            <person name="Naranjo-Ortiz M."/>
            <person name="Looney B."/>
            <person name="Konkel Z."/>
            <person name="Slot J.C."/>
            <person name="Sakamoto Y."/>
            <person name="Steenwyk J.L."/>
            <person name="Rokas A."/>
            <person name="Carro J."/>
            <person name="Camarero S."/>
            <person name="Ferreira P."/>
            <person name="Molpeceres G."/>
            <person name="Ruiz-Duenas F.J."/>
            <person name="Serrano A."/>
            <person name="Henrissat B."/>
            <person name="Drula E."/>
            <person name="Hughes K.W."/>
            <person name="Mata J.L."/>
            <person name="Ishikawa N.K."/>
            <person name="Vargas-Isla R."/>
            <person name="Ushijima S."/>
            <person name="Smith C.A."/>
            <person name="Ahrendt S."/>
            <person name="Andreopoulos W."/>
            <person name="He G."/>
            <person name="Labutti K."/>
            <person name="Lipzen A."/>
            <person name="Ng V."/>
            <person name="Sandor L."/>
            <person name="Barry K."/>
            <person name="Martinez A.T."/>
            <person name="Xiao Y."/>
            <person name="Gibbons J.G."/>
            <person name="Terashima K."/>
            <person name="Hibbett D.S."/>
            <person name="Grigoriev I.V."/>
        </authorList>
    </citation>
    <scope>NUCLEOTIDE SEQUENCE</scope>
    <source>
        <strain evidence="2">TFB9207</strain>
    </source>
</reference>
<sequence>MLLGTSIVLFFLNISSYLLVALAAPSTLSILARDAVNGTQLEPSLNFTSITNGYCGKTACSSFLRPPLTDCNITTCACTDTVSNNLATCLQCGYDNTAGMTLASAQQYLTNFTSACAANGTSVQTNTLTVNSATGAFGIPFKAQIAWWALMLIILVGSS</sequence>
<evidence type="ECO:0000313" key="2">
    <source>
        <dbReference type="EMBL" id="KAJ3840019.1"/>
    </source>
</evidence>
<dbReference type="AlphaFoldDB" id="A0AA38PBT3"/>
<gene>
    <name evidence="2" type="ORF">F5878DRAFT_614484</name>
</gene>
<dbReference type="Proteomes" id="UP001163846">
    <property type="component" value="Unassembled WGS sequence"/>
</dbReference>
<proteinExistence type="predicted"/>
<feature type="signal peptide" evidence="1">
    <location>
        <begin position="1"/>
        <end position="23"/>
    </location>
</feature>
<comment type="caution">
    <text evidence="2">The sequence shown here is derived from an EMBL/GenBank/DDBJ whole genome shotgun (WGS) entry which is preliminary data.</text>
</comment>
<evidence type="ECO:0000256" key="1">
    <source>
        <dbReference type="SAM" id="SignalP"/>
    </source>
</evidence>
<organism evidence="2 3">
    <name type="scientific">Lentinula raphanica</name>
    <dbReference type="NCBI Taxonomy" id="153919"/>
    <lineage>
        <taxon>Eukaryota</taxon>
        <taxon>Fungi</taxon>
        <taxon>Dikarya</taxon>
        <taxon>Basidiomycota</taxon>
        <taxon>Agaricomycotina</taxon>
        <taxon>Agaricomycetes</taxon>
        <taxon>Agaricomycetidae</taxon>
        <taxon>Agaricales</taxon>
        <taxon>Marasmiineae</taxon>
        <taxon>Omphalotaceae</taxon>
        <taxon>Lentinula</taxon>
    </lineage>
</organism>